<dbReference type="Gene3D" id="3.40.50.300">
    <property type="entry name" value="P-loop containing nucleotide triphosphate hydrolases"/>
    <property type="match status" value="1"/>
</dbReference>
<reference evidence="2 4" key="1">
    <citation type="submission" date="2016-02" db="EMBL/GenBank/DDBJ databases">
        <title>Genome analysis of coral dinoflagellate symbionts highlights evolutionary adaptations to a symbiotic lifestyle.</title>
        <authorList>
            <person name="Aranda M."/>
            <person name="Li Y."/>
            <person name="Liew Y.J."/>
            <person name="Baumgarten S."/>
            <person name="Simakov O."/>
            <person name="Wilson M."/>
            <person name="Piel J."/>
            <person name="Ashoor H."/>
            <person name="Bougouffa S."/>
            <person name="Bajic V.B."/>
            <person name="Ryu T."/>
            <person name="Ravasi T."/>
            <person name="Bayer T."/>
            <person name="Micklem G."/>
            <person name="Kim H."/>
            <person name="Bhak J."/>
            <person name="Lajeunesse T.C."/>
            <person name="Voolstra C.R."/>
        </authorList>
    </citation>
    <scope>NUCLEOTIDE SEQUENCE [LARGE SCALE GENOMIC DNA]</scope>
    <source>
        <strain evidence="2 4">CCMP2467</strain>
    </source>
</reference>
<feature type="compositionally biased region" description="Acidic residues" evidence="1">
    <location>
        <begin position="173"/>
        <end position="187"/>
    </location>
</feature>
<accession>A0A1Q9BWA0</accession>
<comment type="caution">
    <text evidence="2">The sequence shown here is derived from an EMBL/GenBank/DDBJ whole genome shotgun (WGS) entry which is preliminary data.</text>
</comment>
<organism evidence="2 4">
    <name type="scientific">Symbiodinium microadriaticum</name>
    <name type="common">Dinoflagellate</name>
    <name type="synonym">Zooxanthella microadriatica</name>
    <dbReference type="NCBI Taxonomy" id="2951"/>
    <lineage>
        <taxon>Eukaryota</taxon>
        <taxon>Sar</taxon>
        <taxon>Alveolata</taxon>
        <taxon>Dinophyceae</taxon>
        <taxon>Suessiales</taxon>
        <taxon>Symbiodiniaceae</taxon>
        <taxon>Symbiodinium</taxon>
    </lineage>
</organism>
<dbReference type="EMBL" id="LSRX01002989">
    <property type="protein sequence ID" value="OLP74945.1"/>
    <property type="molecule type" value="Genomic_DNA"/>
</dbReference>
<protein>
    <submittedName>
        <fullName evidence="2">Uncharacterized protein</fullName>
    </submittedName>
</protein>
<dbReference type="Proteomes" id="UP000186817">
    <property type="component" value="Unassembled WGS sequence"/>
</dbReference>
<dbReference type="EMBL" id="LSRX01002461">
    <property type="protein sequence ID" value="OLP75473.1"/>
    <property type="molecule type" value="Genomic_DNA"/>
</dbReference>
<evidence type="ECO:0000313" key="4">
    <source>
        <dbReference type="Proteomes" id="UP000186817"/>
    </source>
</evidence>
<dbReference type="AlphaFoldDB" id="A0A1Q9BWA0"/>
<dbReference type="InterPro" id="IPR027417">
    <property type="entry name" value="P-loop_NTPase"/>
</dbReference>
<feature type="region of interest" description="Disordered" evidence="1">
    <location>
        <begin position="173"/>
        <end position="199"/>
    </location>
</feature>
<evidence type="ECO:0000256" key="1">
    <source>
        <dbReference type="SAM" id="MobiDB-lite"/>
    </source>
</evidence>
<dbReference type="Pfam" id="PF04665">
    <property type="entry name" value="Pox_A32"/>
    <property type="match status" value="1"/>
</dbReference>
<name>A0A1Q9BWA0_SYMMI</name>
<gene>
    <name evidence="3" type="ORF">AK812_SmicGene44719</name>
    <name evidence="2" type="ORF">AK812_SmicGene45355</name>
</gene>
<keyword evidence="4" id="KW-1185">Reference proteome</keyword>
<feature type="compositionally biased region" description="Basic and acidic residues" evidence="1">
    <location>
        <begin position="704"/>
        <end position="713"/>
    </location>
</feature>
<evidence type="ECO:0000313" key="2">
    <source>
        <dbReference type="EMBL" id="OLP74945.1"/>
    </source>
</evidence>
<dbReference type="InterPro" id="IPR006758">
    <property type="entry name" value="A32L"/>
</dbReference>
<sequence length="720" mass="82329">MTRAVRYRKRDCRTRQLAYAVPAPMARVWSIFCEHWPRETFTVASEPCELQFPCDIYKCFGRLKISKQRELLDVYCEELLSWTYLSTSCRQARELIRHRFHDSHPTRPFWQLCVFDWCLVCSTLIQGAKRNIAGRIWDNAVTYLSVSEVLSGLSHLPGFERALATIARDVPLDTDSDSDSVESSDDASETKQPRDPVVPKLPCTGILVGPSKSGKTVALISMILDQYRGCFERIYVFSPSINVDDGWRPVKKYIEETMKIDTTREQVYFEDWDEAALRQIIRQQRKITETSKQLKMKRLYQILILIDDFADSPHLHKKSGDAALDTLFIRGRHFQISTWVSTQKLRLISNAVRVNAQFFMVWRLRNQLEKDSLLEELTALVPKQELHAMYEEAVREPYSFLYIYLLNPRDEMFHIRFERKRTMTTIYVDSRKRVAGTDADFEFDVGETVHLQNSARLGVFKIRVADTFLSTDRGTYLYWRDAALNTLNWAQLPVGAYTGTRLAAWISSNFAAATYVESTNEITVAWDGNRTILHDQELRNLFPGGGSYPAGASPTRPLSINHLLGPSFIEGGSQIFSFVVMNPYNELYLRCSSLANAADSVGPLGHDIIAKIICSQGVGYIMQSSTDDNHLVNIRGPITLRYLRFKLTDLDGNVVNLRGTSISAPAEEAKPMEATPEPVAEAKQDEQTPAPEEAKPKRRGRQLLKTDRFEEMLTRNTMEF</sequence>
<evidence type="ECO:0000313" key="3">
    <source>
        <dbReference type="EMBL" id="OLP75473.1"/>
    </source>
</evidence>
<feature type="region of interest" description="Disordered" evidence="1">
    <location>
        <begin position="665"/>
        <end position="720"/>
    </location>
</feature>
<proteinExistence type="predicted"/>